<feature type="domain" description="Pre-mRNA-splicing factor Syf1-like N-terminal HAT-repeats" evidence="14">
    <location>
        <begin position="104"/>
        <end position="278"/>
    </location>
</feature>
<evidence type="ECO:0000256" key="1">
    <source>
        <dbReference type="ARBA" id="ARBA00004123"/>
    </source>
</evidence>
<accession>A0A177WJM0</accession>
<organism evidence="15 16">
    <name type="scientific">Batrachochytrium dendrobatidis (strain JEL423)</name>
    <dbReference type="NCBI Taxonomy" id="403673"/>
    <lineage>
        <taxon>Eukaryota</taxon>
        <taxon>Fungi</taxon>
        <taxon>Fungi incertae sedis</taxon>
        <taxon>Chytridiomycota</taxon>
        <taxon>Chytridiomycota incertae sedis</taxon>
        <taxon>Chytridiomycetes</taxon>
        <taxon>Rhizophydiales</taxon>
        <taxon>Rhizophydiales incertae sedis</taxon>
        <taxon>Batrachochytrium</taxon>
    </lineage>
</organism>
<dbReference type="Pfam" id="PF23233">
    <property type="entry name" value="HAT_Syf1_CNRKL1_N"/>
    <property type="match status" value="1"/>
</dbReference>
<sequence length="778" mass="90108">MGSRGKRTTKATGRQDSAAKSQKKVIADVAKDLDLEPDSVEHDVDIQMENTVQDADQHIPEPGIQDNNEIPTTSVTAMIDEFAKERVAARQSEVDKMMMQVPLQDLLYEEDCLRHPFTIKSWTRYIAHLSARKASFDEISFIFERAIKELPGSYKLWKQYLDLRVNQVLMTDTNPKTGLRKPYKVFTPAHKEWLIINGCFEKSLALCNKFPVIWLAYCRFLMHQPTRLTFTRRTFDRALKALPTSQHKRIWPLYLEFAQQVGGEICVRSWLRFLKLEPHQAEQFVSILLNLDPPRHGDAARVLAAIVMNPKYASPTSEKTAFQHWVELCDVVCEHPEEVNDNISGDHMLPISGGYTNSSNYRHGISNGEHFMPIESLDVDCILRVGIARFTDQVGKLWNSLARWWIVRGEFDRARDVYEEGIRNVTTVRDFSMIFDAYAKMEENIIASSIERLAAEKDTLDCDDEDSSETKSTSMLDAVDVDMRLARFEKLMERRSFLINDVLLRQNPHNVQQWKVRAQLYQDANKPEKIVESYVLGTKSVSPQKAHGKLHDLWIDFAKYYESIGKVDMAHNVFEKAVLVPYKRVDDLAQVWCEWVEMDLRHNAISHALEILGRATAPPRGPPAKHAMIRYNDETKSVHQRLFKCIRLWSLYVDVEESIGTSESTKAVYDRIMELKIATPQIIINYASFLEENKYFEESFRVYERGIDLFGYPIAFEIWNLYLVKFVARYGGSKMERIRDLFEQSLEKCPPKFAKTLFLLYADLERKPWACTPCYAYL</sequence>
<keyword evidence="5" id="KW-0677">Repeat</keyword>
<evidence type="ECO:0000259" key="13">
    <source>
        <dbReference type="Pfam" id="PF23231"/>
    </source>
</evidence>
<comment type="similarity">
    <text evidence="2">Belongs to the crooked-neck family.</text>
</comment>
<feature type="domain" description="Pre-mRNA-splicing factor SYF1 central HAT repeats" evidence="12">
    <location>
        <begin position="374"/>
        <end position="535"/>
    </location>
</feature>
<evidence type="ECO:0000256" key="6">
    <source>
        <dbReference type="ARBA" id="ARBA00023187"/>
    </source>
</evidence>
<dbReference type="AlphaFoldDB" id="A0A177WJM0"/>
<dbReference type="GO" id="GO:0071014">
    <property type="term" value="C:post-mRNA release spliceosomal complex"/>
    <property type="evidence" value="ECO:0007669"/>
    <property type="project" value="TreeGrafter"/>
</dbReference>
<gene>
    <name evidence="15" type="ORF">BDEG_23702</name>
</gene>
<dbReference type="InterPro" id="IPR003107">
    <property type="entry name" value="HAT"/>
</dbReference>
<protein>
    <recommendedName>
        <fullName evidence="9">Pre-mRNA-splicing factor SYF1</fullName>
    </recommendedName>
    <alternativeName>
        <fullName evidence="10">Pre-mRNA-splicing factor syf1</fullName>
    </alternativeName>
</protein>
<dbReference type="VEuPathDB" id="FungiDB:BDEG_23702"/>
<evidence type="ECO:0000256" key="8">
    <source>
        <dbReference type="ARBA" id="ARBA00037272"/>
    </source>
</evidence>
<reference evidence="15 16" key="1">
    <citation type="submission" date="2006-10" db="EMBL/GenBank/DDBJ databases">
        <title>The Genome Sequence of Batrachochytrium dendrobatidis JEL423.</title>
        <authorList>
            <consortium name="The Broad Institute Genome Sequencing Platform"/>
            <person name="Birren B."/>
            <person name="Lander E."/>
            <person name="Galagan J."/>
            <person name="Cuomo C."/>
            <person name="Devon K."/>
            <person name="Jaffe D."/>
            <person name="Butler J."/>
            <person name="Alvarez P."/>
            <person name="Gnerre S."/>
            <person name="Grabherr M."/>
            <person name="Kleber M."/>
            <person name="Mauceli E."/>
            <person name="Brockman W."/>
            <person name="Young S."/>
            <person name="LaButti K."/>
            <person name="Sykes S."/>
            <person name="DeCaprio D."/>
            <person name="Crawford M."/>
            <person name="Koehrsen M."/>
            <person name="Engels R."/>
            <person name="Montgomery P."/>
            <person name="Pearson M."/>
            <person name="Howarth C."/>
            <person name="Larson L."/>
            <person name="White J."/>
            <person name="O'Leary S."/>
            <person name="Kodira C."/>
            <person name="Zeng Q."/>
            <person name="Yandava C."/>
            <person name="Alvarado L."/>
            <person name="Longcore J."/>
            <person name="James T."/>
        </authorList>
    </citation>
    <scope>NUCLEOTIDE SEQUENCE [LARGE SCALE GENOMIC DNA]</scope>
    <source>
        <strain evidence="15 16">JEL423</strain>
    </source>
</reference>
<evidence type="ECO:0000256" key="5">
    <source>
        <dbReference type="ARBA" id="ARBA00022737"/>
    </source>
</evidence>
<evidence type="ECO:0000256" key="3">
    <source>
        <dbReference type="ARBA" id="ARBA00022664"/>
    </source>
</evidence>
<evidence type="ECO:0000256" key="11">
    <source>
        <dbReference type="SAM" id="MobiDB-lite"/>
    </source>
</evidence>
<dbReference type="FunFam" id="1.25.40.10:FF:000137">
    <property type="entry name" value="Pre-mRNA-splicing factor syf1"/>
    <property type="match status" value="1"/>
</dbReference>
<evidence type="ECO:0000313" key="16">
    <source>
        <dbReference type="Proteomes" id="UP000077115"/>
    </source>
</evidence>
<dbReference type="Gene3D" id="1.25.40.10">
    <property type="entry name" value="Tetratricopeptide repeat domain"/>
    <property type="match status" value="3"/>
</dbReference>
<dbReference type="Pfam" id="PF23231">
    <property type="entry name" value="HAT_Syf1_CNRKL1_C"/>
    <property type="match status" value="1"/>
</dbReference>
<keyword evidence="3" id="KW-0507">mRNA processing</keyword>
<name>A0A177WJM0_BATDL</name>
<dbReference type="PANTHER" id="PTHR11246">
    <property type="entry name" value="PRE-MRNA SPLICING FACTOR"/>
    <property type="match status" value="1"/>
</dbReference>
<evidence type="ECO:0000256" key="4">
    <source>
        <dbReference type="ARBA" id="ARBA00022728"/>
    </source>
</evidence>
<feature type="domain" description="Pre-mRNA-splicing factor SYF1 central HAT repeats" evidence="12">
    <location>
        <begin position="282"/>
        <end position="344"/>
    </location>
</feature>
<dbReference type="GO" id="GO:0000349">
    <property type="term" value="P:generation of catalytic spliceosome for first transesterification step"/>
    <property type="evidence" value="ECO:0007669"/>
    <property type="project" value="TreeGrafter"/>
</dbReference>
<feature type="domain" description="Pre-mRNA-splicing factor Syf1/CRNKL1-like C-terminal HAT-repeats" evidence="13">
    <location>
        <begin position="543"/>
        <end position="766"/>
    </location>
</feature>
<dbReference type="Proteomes" id="UP000077115">
    <property type="component" value="Unassembled WGS sequence"/>
</dbReference>
<dbReference type="SUPFAM" id="SSF48452">
    <property type="entry name" value="TPR-like"/>
    <property type="match status" value="2"/>
</dbReference>
<dbReference type="FunFam" id="1.25.40.10:FF:000023">
    <property type="entry name" value="Pre-mRNA-splicing factor SYF1"/>
    <property type="match status" value="1"/>
</dbReference>
<dbReference type="GO" id="GO:0000974">
    <property type="term" value="C:Prp19 complex"/>
    <property type="evidence" value="ECO:0007669"/>
    <property type="project" value="TreeGrafter"/>
</dbReference>
<comment type="subcellular location">
    <subcellularLocation>
        <location evidence="1">Nucleus</location>
    </subcellularLocation>
</comment>
<dbReference type="InterPro" id="IPR055430">
    <property type="entry name" value="HAT_Syf1_CNRKL1_C"/>
</dbReference>
<reference evidence="15 16" key="2">
    <citation type="submission" date="2016-05" db="EMBL/GenBank/DDBJ databases">
        <title>Lineage-specific infection strategies underlie the spectrum of fungal disease in amphibians.</title>
        <authorList>
            <person name="Cuomo C.A."/>
            <person name="Farrer R.A."/>
            <person name="James T."/>
            <person name="Longcore J."/>
            <person name="Birren B."/>
        </authorList>
    </citation>
    <scope>NUCLEOTIDE SEQUENCE [LARGE SCALE GENOMIC DNA]</scope>
    <source>
        <strain evidence="15 16">JEL423</strain>
    </source>
</reference>
<dbReference type="PANTHER" id="PTHR11246:SF5">
    <property type="entry name" value="PRE-MRNA-SPLICING FACTOR SYF1"/>
    <property type="match status" value="1"/>
</dbReference>
<dbReference type="SMART" id="SM00386">
    <property type="entry name" value="HAT"/>
    <property type="match status" value="9"/>
</dbReference>
<dbReference type="GO" id="GO:0071007">
    <property type="term" value="C:U2-type catalytic step 2 spliceosome"/>
    <property type="evidence" value="ECO:0007669"/>
    <property type="project" value="TreeGrafter"/>
</dbReference>
<dbReference type="InterPro" id="IPR055433">
    <property type="entry name" value="HAT_Syf1-like_N"/>
</dbReference>
<evidence type="ECO:0000259" key="12">
    <source>
        <dbReference type="Pfam" id="PF23220"/>
    </source>
</evidence>
<dbReference type="OrthoDB" id="10067343at2759"/>
<keyword evidence="7" id="KW-0539">Nucleus</keyword>
<dbReference type="STRING" id="403673.A0A177WJM0"/>
<dbReference type="Pfam" id="PF23220">
    <property type="entry name" value="HAT_Syf1_M"/>
    <property type="match status" value="2"/>
</dbReference>
<evidence type="ECO:0000256" key="7">
    <source>
        <dbReference type="ARBA" id="ARBA00023242"/>
    </source>
</evidence>
<proteinExistence type="inferred from homology"/>
<keyword evidence="4" id="KW-0747">Spliceosome</keyword>
<evidence type="ECO:0000259" key="14">
    <source>
        <dbReference type="Pfam" id="PF23233"/>
    </source>
</evidence>
<evidence type="ECO:0000256" key="2">
    <source>
        <dbReference type="ARBA" id="ARBA00008644"/>
    </source>
</evidence>
<dbReference type="EMBL" id="DS022303">
    <property type="protein sequence ID" value="OAJ39905.1"/>
    <property type="molecule type" value="Genomic_DNA"/>
</dbReference>
<evidence type="ECO:0000256" key="9">
    <source>
        <dbReference type="ARBA" id="ARBA00039472"/>
    </source>
</evidence>
<comment type="function">
    <text evidence="8">Involved in pre-mRNA splicing and cell cycle progression.</text>
</comment>
<dbReference type="InterPro" id="IPR045075">
    <property type="entry name" value="Syf1-like"/>
</dbReference>
<dbReference type="InterPro" id="IPR011990">
    <property type="entry name" value="TPR-like_helical_dom_sf"/>
</dbReference>
<dbReference type="InterPro" id="IPR056350">
    <property type="entry name" value="HAT_Syf1_central"/>
</dbReference>
<evidence type="ECO:0000256" key="10">
    <source>
        <dbReference type="ARBA" id="ARBA00067212"/>
    </source>
</evidence>
<dbReference type="eggNOG" id="KOG2047">
    <property type="taxonomic scope" value="Eukaryota"/>
</dbReference>
<evidence type="ECO:0000313" key="15">
    <source>
        <dbReference type="EMBL" id="OAJ39905.1"/>
    </source>
</evidence>
<dbReference type="FunFam" id="1.25.40.10:FF:000182">
    <property type="entry name" value="Pre-mRNA-splicing factor SYF1"/>
    <property type="match status" value="1"/>
</dbReference>
<feature type="region of interest" description="Disordered" evidence="11">
    <location>
        <begin position="1"/>
        <end position="23"/>
    </location>
</feature>
<keyword evidence="6" id="KW-0508">mRNA splicing</keyword>
<feature type="compositionally biased region" description="Polar residues" evidence="11">
    <location>
        <begin position="10"/>
        <end position="20"/>
    </location>
</feature>